<evidence type="ECO:0000313" key="1">
    <source>
        <dbReference type="EMBL" id="QBI56847.1"/>
    </source>
</evidence>
<organism evidence="1 2">
    <name type="scientific">Streptomonospora litoralis</name>
    <dbReference type="NCBI Taxonomy" id="2498135"/>
    <lineage>
        <taxon>Bacteria</taxon>
        <taxon>Bacillati</taxon>
        <taxon>Actinomycetota</taxon>
        <taxon>Actinomycetes</taxon>
        <taxon>Streptosporangiales</taxon>
        <taxon>Nocardiopsidaceae</taxon>
        <taxon>Streptomonospora</taxon>
    </lineage>
</organism>
<dbReference type="GeneID" id="39493855"/>
<reference evidence="1 2" key="1">
    <citation type="submission" date="2019-02" db="EMBL/GenBank/DDBJ databases">
        <authorList>
            <person name="Khodamoradi S."/>
            <person name="Hahnke R.L."/>
            <person name="Kaempfer P."/>
            <person name="Schumann P."/>
            <person name="Rohde M."/>
            <person name="Steinert M."/>
            <person name="Luzhetskyy A."/>
            <person name="Wink J."/>
            <person name="Ruckert C."/>
        </authorList>
    </citation>
    <scope>NUCLEOTIDE SEQUENCE [LARGE SCALE GENOMIC DNA]</scope>
    <source>
        <strain evidence="1 2">M2</strain>
        <plasmid evidence="2">phim2</plasmid>
    </source>
</reference>
<name>A0A4P6QBK2_9ACTN</name>
<sequence>MAEHDDGCANCRRPLHWAGPALGWLHGELPQYAHEPASCPAPTPNCMYSACDHTTAGPDPACACPCHERRTR</sequence>
<dbReference type="Proteomes" id="UP000292235">
    <property type="component" value="Plasmid phiM2"/>
</dbReference>
<evidence type="ECO:0000313" key="2">
    <source>
        <dbReference type="Proteomes" id="UP000292235"/>
    </source>
</evidence>
<geneLocation type="plasmid" evidence="2">
    <name>phim2</name>
</geneLocation>
<dbReference type="OrthoDB" id="9902873at2"/>
<proteinExistence type="predicted"/>
<dbReference type="RefSeq" id="WP_131103007.1">
    <property type="nucleotide sequence ID" value="NZ_CP036456.1"/>
</dbReference>
<protein>
    <submittedName>
        <fullName evidence="1">Uncharacterized protein</fullName>
    </submittedName>
</protein>
<keyword evidence="2" id="KW-1185">Reference proteome</keyword>
<dbReference type="KEGG" id="strr:EKD16_25535"/>
<dbReference type="AlphaFoldDB" id="A0A4P6QBK2"/>
<accession>A0A4P6QBK2</accession>
<gene>
    <name evidence="1" type="ORF">EKD16_25535</name>
</gene>
<keyword evidence="1" id="KW-0614">Plasmid</keyword>
<dbReference type="EMBL" id="CP036456">
    <property type="protein sequence ID" value="QBI56847.1"/>
    <property type="molecule type" value="Genomic_DNA"/>
</dbReference>